<dbReference type="RefSeq" id="WP_147923834.1">
    <property type="nucleotide sequence ID" value="NZ_VRTY01000123.1"/>
</dbReference>
<evidence type="ECO:0000256" key="1">
    <source>
        <dbReference type="SAM" id="Coils"/>
    </source>
</evidence>
<dbReference type="GO" id="GO:0004713">
    <property type="term" value="F:protein tyrosine kinase activity"/>
    <property type="evidence" value="ECO:0007669"/>
    <property type="project" value="TreeGrafter"/>
</dbReference>
<accession>A0A5C8J029</accession>
<dbReference type="AlphaFoldDB" id="A0A5C8J029"/>
<evidence type="ECO:0008006" key="5">
    <source>
        <dbReference type="Google" id="ProtNLM"/>
    </source>
</evidence>
<evidence type="ECO:0000313" key="4">
    <source>
        <dbReference type="Proteomes" id="UP000321926"/>
    </source>
</evidence>
<protein>
    <recommendedName>
        <fullName evidence="5">Polysaccharide chain length determinant N-terminal domain-containing protein</fullName>
    </recommendedName>
</protein>
<feature type="transmembrane region" description="Helical" evidence="2">
    <location>
        <begin position="441"/>
        <end position="459"/>
    </location>
</feature>
<dbReference type="PANTHER" id="PTHR32309">
    <property type="entry name" value="TYROSINE-PROTEIN KINASE"/>
    <property type="match status" value="1"/>
</dbReference>
<proteinExistence type="predicted"/>
<keyword evidence="4" id="KW-1185">Reference proteome</keyword>
<dbReference type="Proteomes" id="UP000321926">
    <property type="component" value="Unassembled WGS sequence"/>
</dbReference>
<keyword evidence="2" id="KW-1133">Transmembrane helix</keyword>
<dbReference type="EMBL" id="VRTY01000123">
    <property type="protein sequence ID" value="TXK26763.1"/>
    <property type="molecule type" value="Genomic_DNA"/>
</dbReference>
<dbReference type="InterPro" id="IPR050445">
    <property type="entry name" value="Bact_polysacc_biosynth/exp"/>
</dbReference>
<keyword evidence="2" id="KW-0472">Membrane</keyword>
<dbReference type="GO" id="GO:0005886">
    <property type="term" value="C:plasma membrane"/>
    <property type="evidence" value="ECO:0007669"/>
    <property type="project" value="TreeGrafter"/>
</dbReference>
<organism evidence="3 4">
    <name type="scientific">Pontibacter qinzhouensis</name>
    <dbReference type="NCBI Taxonomy" id="2603253"/>
    <lineage>
        <taxon>Bacteria</taxon>
        <taxon>Pseudomonadati</taxon>
        <taxon>Bacteroidota</taxon>
        <taxon>Cytophagia</taxon>
        <taxon>Cytophagales</taxon>
        <taxon>Hymenobacteraceae</taxon>
        <taxon>Pontibacter</taxon>
    </lineage>
</organism>
<name>A0A5C8J029_9BACT</name>
<feature type="coiled-coil region" evidence="1">
    <location>
        <begin position="252"/>
        <end position="279"/>
    </location>
</feature>
<comment type="caution">
    <text evidence="3">The sequence shown here is derived from an EMBL/GenBank/DDBJ whole genome shotgun (WGS) entry which is preliminary data.</text>
</comment>
<sequence length="461" mass="52188">MSGTKTKYFLTDVFYAIKDLFLLIKKNKYSFLRSVVLFLTITVVYHLFTDASYTVSATLAIPAETQFARNLGSASAPTAIEFTSQTAIKRAVESQGLHVRYFTKNVLRQKEVYGADVPVIVKLVEQHQKQAVPNLEVEITDTATFVLHENGQAHTYRFGEVIRRLYATFVVSPNQGSNRAQQKVMVLWQDADVVAAAYAAKLRFGPVPEKPTEYKVAITDAFWQRGVDFLYALVKAGATAQVQHQNAEKLTAAFLSSKLDSLKQELAQLETLEQQAKHTEQPAAPVARVKSQQQKAIEAIEPYVHKPVHLFTLIPDNFELGNQHLQRLVLQYNQTQISKQALLQHFKQEDQLVQDADQELRELQQTMISEIEGMQVVSKSDSAAGNLASVQDKRLVKKTEYRYFLQRKNELKTAPEAATEPPAFKQKPEEHITSDNHYSCYLLAFVLGMAMPVFLIRVLHW</sequence>
<reference evidence="3 4" key="1">
    <citation type="submission" date="2019-08" db="EMBL/GenBank/DDBJ databases">
        <authorList>
            <person name="Shi S."/>
        </authorList>
    </citation>
    <scope>NUCLEOTIDE SEQUENCE [LARGE SCALE GENOMIC DNA]</scope>
    <source>
        <strain evidence="3 4">GY10130</strain>
    </source>
</reference>
<evidence type="ECO:0000256" key="2">
    <source>
        <dbReference type="SAM" id="Phobius"/>
    </source>
</evidence>
<keyword evidence="1" id="KW-0175">Coiled coil</keyword>
<keyword evidence="2" id="KW-0812">Transmembrane</keyword>
<feature type="transmembrane region" description="Helical" evidence="2">
    <location>
        <begin position="30"/>
        <end position="48"/>
    </location>
</feature>
<gene>
    <name evidence="3" type="ORF">FVR03_21490</name>
</gene>
<evidence type="ECO:0000313" key="3">
    <source>
        <dbReference type="EMBL" id="TXK26763.1"/>
    </source>
</evidence>
<dbReference type="PANTHER" id="PTHR32309:SF13">
    <property type="entry name" value="FERRIC ENTEROBACTIN TRANSPORT PROTEIN FEPE"/>
    <property type="match status" value="1"/>
</dbReference>